<evidence type="ECO:0000313" key="2">
    <source>
        <dbReference type="EMBL" id="ACK73953.1"/>
    </source>
</evidence>
<dbReference type="KEGG" id="cyc:PCC7424_5373"/>
<protein>
    <recommendedName>
        <fullName evidence="1">DUF6883 domain-containing protein</fullName>
    </recommendedName>
</protein>
<dbReference type="Proteomes" id="UP000002384">
    <property type="component" value="Plasmid pP742402"/>
</dbReference>
<geneLocation type="plasmid" evidence="2 3">
    <name>pP742402</name>
</geneLocation>
<feature type="domain" description="DUF6883" evidence="1">
    <location>
        <begin position="16"/>
        <end position="112"/>
    </location>
</feature>
<dbReference type="Pfam" id="PF21814">
    <property type="entry name" value="DUF6883"/>
    <property type="match status" value="1"/>
</dbReference>
<accession>B7KMD1</accession>
<keyword evidence="3" id="KW-1185">Reference proteome</keyword>
<organism evidence="2 3">
    <name type="scientific">Gloeothece citriformis (strain PCC 7424)</name>
    <name type="common">Cyanothece sp. (strain PCC 7424)</name>
    <dbReference type="NCBI Taxonomy" id="65393"/>
    <lineage>
        <taxon>Bacteria</taxon>
        <taxon>Bacillati</taxon>
        <taxon>Cyanobacteriota</taxon>
        <taxon>Cyanophyceae</taxon>
        <taxon>Oscillatoriophycideae</taxon>
        <taxon>Chroococcales</taxon>
        <taxon>Aphanothecaceae</taxon>
        <taxon>Gloeothece</taxon>
        <taxon>Gloeothece citriformis</taxon>
    </lineage>
</organism>
<name>B7KMD1_GLOC7</name>
<gene>
    <name evidence="2" type="ordered locus">PCC7424_5373</name>
</gene>
<dbReference type="InterPro" id="IPR049250">
    <property type="entry name" value="DUF6883"/>
</dbReference>
<evidence type="ECO:0000259" key="1">
    <source>
        <dbReference type="Pfam" id="PF21814"/>
    </source>
</evidence>
<reference evidence="3" key="1">
    <citation type="journal article" date="2011" name="MBio">
        <title>Novel metabolic attributes of the genus Cyanothece, comprising a group of unicellular nitrogen-fixing Cyanobacteria.</title>
        <authorList>
            <person name="Bandyopadhyay A."/>
            <person name="Elvitigala T."/>
            <person name="Welsh E."/>
            <person name="Stockel J."/>
            <person name="Liberton M."/>
            <person name="Min H."/>
            <person name="Sherman L.A."/>
            <person name="Pakrasi H.B."/>
        </authorList>
    </citation>
    <scope>NUCLEOTIDE SEQUENCE [LARGE SCALE GENOMIC DNA]</scope>
    <source>
        <strain evidence="3">PCC 7424</strain>
        <plasmid evidence="3">pP742402</plasmid>
    </source>
</reference>
<proteinExistence type="predicted"/>
<dbReference type="EMBL" id="CP001293">
    <property type="protein sequence ID" value="ACK73953.1"/>
    <property type="molecule type" value="Genomic_DNA"/>
</dbReference>
<dbReference type="RefSeq" id="WP_012599460.1">
    <property type="nucleotide sequence ID" value="NC_011737.1"/>
</dbReference>
<evidence type="ECO:0000313" key="3">
    <source>
        <dbReference type="Proteomes" id="UP000002384"/>
    </source>
</evidence>
<sequence length="113" mass="13307">MKLPYGNQVDQQQIIDKLTTYSLNFEHKDGKHKARLFRDKLGIIRENQEILLTALRQAAINEELIYQTTSEYRNKYVIDFNLTTEVGTSIIRSCWIIRISEAYPRLITVYPID</sequence>
<dbReference type="OrthoDB" id="5801353at2"/>
<keyword evidence="2" id="KW-0614">Plasmid</keyword>
<dbReference type="AlphaFoldDB" id="B7KMD1"/>
<dbReference type="HOGENOM" id="CLU_137827_0_0_3"/>